<dbReference type="GO" id="GO:0004674">
    <property type="term" value="F:protein serine/threonine kinase activity"/>
    <property type="evidence" value="ECO:0007669"/>
    <property type="project" value="UniProtKB-KW"/>
</dbReference>
<feature type="domain" description="Protein kinase" evidence="1">
    <location>
        <begin position="1"/>
        <end position="143"/>
    </location>
</feature>
<organism evidence="2 3">
    <name type="scientific">Paramarasmius palmivorus</name>
    <dbReference type="NCBI Taxonomy" id="297713"/>
    <lineage>
        <taxon>Eukaryota</taxon>
        <taxon>Fungi</taxon>
        <taxon>Dikarya</taxon>
        <taxon>Basidiomycota</taxon>
        <taxon>Agaricomycotina</taxon>
        <taxon>Agaricomycetes</taxon>
        <taxon>Agaricomycetidae</taxon>
        <taxon>Agaricales</taxon>
        <taxon>Marasmiineae</taxon>
        <taxon>Marasmiaceae</taxon>
        <taxon>Paramarasmius</taxon>
    </lineage>
</organism>
<evidence type="ECO:0000313" key="3">
    <source>
        <dbReference type="Proteomes" id="UP001383192"/>
    </source>
</evidence>
<dbReference type="EMBL" id="JAYKXP010000291">
    <property type="protein sequence ID" value="KAK7016239.1"/>
    <property type="molecule type" value="Genomic_DNA"/>
</dbReference>
<dbReference type="InterPro" id="IPR000719">
    <property type="entry name" value="Prot_kinase_dom"/>
</dbReference>
<keyword evidence="2" id="KW-0418">Kinase</keyword>
<dbReference type="AlphaFoldDB" id="A0AAW0AS67"/>
<reference evidence="2 3" key="1">
    <citation type="submission" date="2024-01" db="EMBL/GenBank/DDBJ databases">
        <title>A draft genome for a cacao thread blight-causing isolate of Paramarasmius palmivorus.</title>
        <authorList>
            <person name="Baruah I.K."/>
            <person name="Bukari Y."/>
            <person name="Amoako-Attah I."/>
            <person name="Meinhardt L.W."/>
            <person name="Bailey B.A."/>
            <person name="Cohen S.P."/>
        </authorList>
    </citation>
    <scope>NUCLEOTIDE SEQUENCE [LARGE SCALE GENOMIC DNA]</scope>
    <source>
        <strain evidence="2 3">GH-12</strain>
    </source>
</reference>
<evidence type="ECO:0000313" key="2">
    <source>
        <dbReference type="EMBL" id="KAK7016239.1"/>
    </source>
</evidence>
<proteinExistence type="predicted"/>
<keyword evidence="3" id="KW-1185">Reference proteome</keyword>
<dbReference type="PROSITE" id="PS50011">
    <property type="entry name" value="PROTEIN_KINASE_DOM"/>
    <property type="match status" value="1"/>
</dbReference>
<dbReference type="Gene3D" id="1.10.510.10">
    <property type="entry name" value="Transferase(Phosphotransferase) domain 1"/>
    <property type="match status" value="1"/>
</dbReference>
<dbReference type="InterPro" id="IPR050235">
    <property type="entry name" value="CK1_Ser-Thr_kinase"/>
</dbReference>
<dbReference type="Pfam" id="PF00069">
    <property type="entry name" value="Pkinase"/>
    <property type="match status" value="1"/>
</dbReference>
<name>A0AAW0AS67_9AGAR</name>
<dbReference type="EC" id="2.7.11.1" evidence="2"/>
<evidence type="ECO:0000259" key="1">
    <source>
        <dbReference type="PROSITE" id="PS50011"/>
    </source>
</evidence>
<comment type="caution">
    <text evidence="2">The sequence shown here is derived from an EMBL/GenBank/DDBJ whole genome shotgun (WGS) entry which is preliminary data.</text>
</comment>
<accession>A0AAW0AS67</accession>
<dbReference type="GO" id="GO:0005524">
    <property type="term" value="F:ATP binding"/>
    <property type="evidence" value="ECO:0007669"/>
    <property type="project" value="InterPro"/>
</dbReference>
<keyword evidence="2" id="KW-0808">Transferase</keyword>
<protein>
    <submittedName>
        <fullName evidence="2">Serine/threonine protein kinase</fullName>
        <ecNumber evidence="2">2.7.11.1</ecNumber>
    </submittedName>
</protein>
<dbReference type="Proteomes" id="UP001383192">
    <property type="component" value="Unassembled WGS sequence"/>
</dbReference>
<dbReference type="PANTHER" id="PTHR11909">
    <property type="entry name" value="CASEIN KINASE-RELATED"/>
    <property type="match status" value="1"/>
</dbReference>
<keyword evidence="2" id="KW-0723">Serine/threonine-protein kinase</keyword>
<sequence>MTLSLIEFCLISSGDIYLGVSIVSGKEINTKLESVKAKRLQLEYKTLTGGVGFPFDILDFCNRKFSLKTVLLLADQLISRTEYIHSRNFIRRNIKPDNFLTGIRKRGNQVNVIDFGLAQKFRDPKTRLHAPYRENKNLTIHQM</sequence>
<gene>
    <name evidence="2" type="primary">HRR25_4</name>
    <name evidence="2" type="ORF">VNI00_018940</name>
</gene>
<dbReference type="SUPFAM" id="SSF56112">
    <property type="entry name" value="Protein kinase-like (PK-like)"/>
    <property type="match status" value="1"/>
</dbReference>
<dbReference type="InterPro" id="IPR011009">
    <property type="entry name" value="Kinase-like_dom_sf"/>
</dbReference>